<keyword evidence="10" id="KW-1185">Reference proteome</keyword>
<dbReference type="PANTHER" id="PTHR15486:SF0">
    <property type="entry name" value="GLYCEROL-3-PHOSPHATE ACYLTRANSFERASE 1"/>
    <property type="match status" value="1"/>
</dbReference>
<organism evidence="9 10">
    <name type="scientific">Asparagus officinalis</name>
    <name type="common">Garden asparagus</name>
    <dbReference type="NCBI Taxonomy" id="4686"/>
    <lineage>
        <taxon>Eukaryota</taxon>
        <taxon>Viridiplantae</taxon>
        <taxon>Streptophyta</taxon>
        <taxon>Embryophyta</taxon>
        <taxon>Tracheophyta</taxon>
        <taxon>Spermatophyta</taxon>
        <taxon>Magnoliopsida</taxon>
        <taxon>Liliopsida</taxon>
        <taxon>Asparagales</taxon>
        <taxon>Asparagaceae</taxon>
        <taxon>Asparagoideae</taxon>
        <taxon>Asparagus</taxon>
    </lineage>
</organism>
<dbReference type="GO" id="GO:0016791">
    <property type="term" value="F:phosphatase activity"/>
    <property type="evidence" value="ECO:0007669"/>
    <property type="project" value="TreeGrafter"/>
</dbReference>
<evidence type="ECO:0000256" key="7">
    <source>
        <dbReference type="SAM" id="Phobius"/>
    </source>
</evidence>
<evidence type="ECO:0000256" key="6">
    <source>
        <dbReference type="ARBA" id="ARBA00023136"/>
    </source>
</evidence>
<feature type="transmembrane region" description="Helical" evidence="7">
    <location>
        <begin position="68"/>
        <end position="86"/>
    </location>
</feature>
<evidence type="ECO:0000256" key="2">
    <source>
        <dbReference type="ARBA" id="ARBA00007937"/>
    </source>
</evidence>
<evidence type="ECO:0000256" key="5">
    <source>
        <dbReference type="ARBA" id="ARBA00022989"/>
    </source>
</evidence>
<keyword evidence="3" id="KW-0808">Transferase</keyword>
<dbReference type="GO" id="GO:0016020">
    <property type="term" value="C:membrane"/>
    <property type="evidence" value="ECO:0007669"/>
    <property type="project" value="UniProtKB-SubCell"/>
</dbReference>
<keyword evidence="4 7" id="KW-0812">Transmembrane</keyword>
<protein>
    <recommendedName>
        <fullName evidence="8">Glycerol-3-phosphate acyltransferase RAM2/GPAT1-8 HAD-like domain-containing protein</fullName>
    </recommendedName>
</protein>
<accession>A0A5P1EIC5</accession>
<dbReference type="PANTHER" id="PTHR15486">
    <property type="entry name" value="ANCIENT UBIQUITOUS PROTEIN"/>
    <property type="match status" value="1"/>
</dbReference>
<evidence type="ECO:0000256" key="3">
    <source>
        <dbReference type="ARBA" id="ARBA00022679"/>
    </source>
</evidence>
<dbReference type="GO" id="GO:0090447">
    <property type="term" value="F:glycerol-3-phosphate 2-O-acyltransferase activity"/>
    <property type="evidence" value="ECO:0007669"/>
    <property type="project" value="TreeGrafter"/>
</dbReference>
<dbReference type="SUPFAM" id="SSF69593">
    <property type="entry name" value="Glycerol-3-phosphate (1)-acyltransferase"/>
    <property type="match status" value="1"/>
</dbReference>
<sequence length="193" mass="21578">MKRQSRGTTLPMFFLKDSRESTRRVLSRYGRKKYALTCIPRIMVEPFLKDHLGVGHVICTKLRARGGYSMGFVTCRLGIMVGMLGLKASRVIMLMSTRDGINHEEEKEIDVWPTPLNSLAIGLWAPMGILLSTCRILVAKSRGHNSHGSVVYVCNHRTLVDQVFISAAVQRRVSAVTYSLSRLSELISPISTV</sequence>
<proteinExistence type="inferred from homology"/>
<name>A0A5P1EIC5_ASPOF</name>
<keyword evidence="6 7" id="KW-0472">Membrane</keyword>
<comment type="similarity">
    <text evidence="2">Belongs to the GPAT/DAPAT family.</text>
</comment>
<dbReference type="EMBL" id="CM007386">
    <property type="protein sequence ID" value="ONK65705.1"/>
    <property type="molecule type" value="Genomic_DNA"/>
</dbReference>
<dbReference type="Pfam" id="PF23270">
    <property type="entry name" value="HAD_RAM2_N"/>
    <property type="match status" value="1"/>
</dbReference>
<feature type="domain" description="Glycerol-3-phosphate acyltransferase RAM2/GPAT1-8 HAD-like" evidence="8">
    <location>
        <begin position="8"/>
        <end position="83"/>
    </location>
</feature>
<feature type="transmembrane region" description="Helical" evidence="7">
    <location>
        <begin position="119"/>
        <end position="138"/>
    </location>
</feature>
<evidence type="ECO:0000313" key="9">
    <source>
        <dbReference type="EMBL" id="ONK65705.1"/>
    </source>
</evidence>
<gene>
    <name evidence="9" type="ORF">A4U43_C06F90</name>
</gene>
<dbReference type="AlphaFoldDB" id="A0A5P1EIC5"/>
<evidence type="ECO:0000256" key="1">
    <source>
        <dbReference type="ARBA" id="ARBA00004370"/>
    </source>
</evidence>
<evidence type="ECO:0000313" key="10">
    <source>
        <dbReference type="Proteomes" id="UP000243459"/>
    </source>
</evidence>
<evidence type="ECO:0000259" key="8">
    <source>
        <dbReference type="Pfam" id="PF23270"/>
    </source>
</evidence>
<evidence type="ECO:0000256" key="4">
    <source>
        <dbReference type="ARBA" id="ARBA00022692"/>
    </source>
</evidence>
<keyword evidence="5 7" id="KW-1133">Transmembrane helix</keyword>
<dbReference type="GO" id="GO:0010143">
    <property type="term" value="P:cutin biosynthetic process"/>
    <property type="evidence" value="ECO:0007669"/>
    <property type="project" value="TreeGrafter"/>
</dbReference>
<dbReference type="Proteomes" id="UP000243459">
    <property type="component" value="Chromosome 6"/>
</dbReference>
<reference evidence="10" key="1">
    <citation type="journal article" date="2017" name="Nat. Commun.">
        <title>The asparagus genome sheds light on the origin and evolution of a young Y chromosome.</title>
        <authorList>
            <person name="Harkess A."/>
            <person name="Zhou J."/>
            <person name="Xu C."/>
            <person name="Bowers J.E."/>
            <person name="Van der Hulst R."/>
            <person name="Ayyampalayam S."/>
            <person name="Mercati F."/>
            <person name="Riccardi P."/>
            <person name="McKain M.R."/>
            <person name="Kakrana A."/>
            <person name="Tang H."/>
            <person name="Ray J."/>
            <person name="Groenendijk J."/>
            <person name="Arikit S."/>
            <person name="Mathioni S.M."/>
            <person name="Nakano M."/>
            <person name="Shan H."/>
            <person name="Telgmann-Rauber A."/>
            <person name="Kanno A."/>
            <person name="Yue Z."/>
            <person name="Chen H."/>
            <person name="Li W."/>
            <person name="Chen Y."/>
            <person name="Xu X."/>
            <person name="Zhang Y."/>
            <person name="Luo S."/>
            <person name="Chen H."/>
            <person name="Gao J."/>
            <person name="Mao Z."/>
            <person name="Pires J.C."/>
            <person name="Luo M."/>
            <person name="Kudrna D."/>
            <person name="Wing R.A."/>
            <person name="Meyers B.C."/>
            <person name="Yi K."/>
            <person name="Kong H."/>
            <person name="Lavrijsen P."/>
            <person name="Sunseri F."/>
            <person name="Falavigna A."/>
            <person name="Ye Y."/>
            <person name="Leebens-Mack J.H."/>
            <person name="Chen G."/>
        </authorList>
    </citation>
    <scope>NUCLEOTIDE SEQUENCE [LARGE SCALE GENOMIC DNA]</scope>
    <source>
        <strain evidence="10">cv. DH0086</strain>
    </source>
</reference>
<dbReference type="Gramene" id="ONK65705">
    <property type="protein sequence ID" value="ONK65705"/>
    <property type="gene ID" value="A4U43_C06F90"/>
</dbReference>
<dbReference type="InterPro" id="IPR056462">
    <property type="entry name" value="HAD_RAM2/GPAT1-8"/>
</dbReference>
<comment type="subcellular location">
    <subcellularLocation>
        <location evidence="1">Membrane</location>
    </subcellularLocation>
</comment>